<dbReference type="Pfam" id="PF00650">
    <property type="entry name" value="CRAL_TRIO"/>
    <property type="match status" value="1"/>
</dbReference>
<organism evidence="2">
    <name type="scientific">Heliconius melpomene</name>
    <name type="common">Postman butterfly</name>
    <dbReference type="NCBI Taxonomy" id="34740"/>
    <lineage>
        <taxon>Eukaryota</taxon>
        <taxon>Metazoa</taxon>
        <taxon>Ecdysozoa</taxon>
        <taxon>Arthropoda</taxon>
        <taxon>Hexapoda</taxon>
        <taxon>Insecta</taxon>
        <taxon>Pterygota</taxon>
        <taxon>Neoptera</taxon>
        <taxon>Endopterygota</taxon>
        <taxon>Lepidoptera</taxon>
        <taxon>Glossata</taxon>
        <taxon>Ditrysia</taxon>
        <taxon>Papilionoidea</taxon>
        <taxon>Nymphalidae</taxon>
        <taxon>Heliconiinae</taxon>
        <taxon>Heliconiini</taxon>
        <taxon>Heliconius</taxon>
    </lineage>
</organism>
<dbReference type="GO" id="GO:1902936">
    <property type="term" value="F:phosphatidylinositol bisphosphate binding"/>
    <property type="evidence" value="ECO:0007669"/>
    <property type="project" value="TreeGrafter"/>
</dbReference>
<evidence type="ECO:0000313" key="2">
    <source>
        <dbReference type="EMBL" id="ATY51907.1"/>
    </source>
</evidence>
<proteinExistence type="evidence at transcript level"/>
<reference evidence="2" key="1">
    <citation type="journal article" date="2017" name="Genome Biol. Evol.">
        <title>Copy Number Variation and Expression Analysis Reveals a Nonorthologous Pinta Gene Family Member Involved in Butterfly Vision.</title>
        <authorList>
            <person name="Macias-Munoz A."/>
            <person name="McCulloch K.J."/>
            <person name="Briscoe A.D."/>
        </authorList>
    </citation>
    <scope>NUCLEOTIDE SEQUENCE</scope>
</reference>
<dbReference type="EMBL" id="MG434601">
    <property type="protein sequence ID" value="ATY51907.1"/>
    <property type="molecule type" value="mRNA"/>
</dbReference>
<sequence length="264" mass="30283">MKSPLQDLELILAYHCCGRSTGFTKQVVDLNFTLRSFLNAFKDRKVDRHILKVGNDVLLTPLPMRTKEGYKIFFAHIINTDVKIFNFGDCVKLALMMIDISQYEEGTWPGMLLVIDFEGVSLGHLTKIDIINLQQFLYYLQEALLVKLKGLHYINAPSFIDKLLVMMRPFMKKELMDMLHIHTIGSKKLEQFIPLEALPKGCGGSGTSVDEYKDEVISKLNTYKEYFEQDKYRKVVESQRPGKPKTITDIFGGVEGSFKKLEID</sequence>
<dbReference type="PANTHER" id="PTHR10174:SF213">
    <property type="entry name" value="CRAL-TRIO DOMAIN-CONTAINING PROTEIN"/>
    <property type="match status" value="1"/>
</dbReference>
<dbReference type="GO" id="GO:0016020">
    <property type="term" value="C:membrane"/>
    <property type="evidence" value="ECO:0007669"/>
    <property type="project" value="TreeGrafter"/>
</dbReference>
<dbReference type="InterPro" id="IPR036865">
    <property type="entry name" value="CRAL-TRIO_dom_sf"/>
</dbReference>
<protein>
    <submittedName>
        <fullName evidence="2">CTD11</fullName>
    </submittedName>
</protein>
<dbReference type="InterPro" id="IPR001251">
    <property type="entry name" value="CRAL-TRIO_dom"/>
</dbReference>
<dbReference type="SMART" id="SM00516">
    <property type="entry name" value="SEC14"/>
    <property type="match status" value="1"/>
</dbReference>
<dbReference type="PANTHER" id="PTHR10174">
    <property type="entry name" value="ALPHA-TOCOPHEROL TRANSFER PROTEIN-RELATED"/>
    <property type="match status" value="1"/>
</dbReference>
<name>A0A2H4RMP1_HELME</name>
<dbReference type="Gene3D" id="3.40.525.10">
    <property type="entry name" value="CRAL-TRIO lipid binding domain"/>
    <property type="match status" value="1"/>
</dbReference>
<evidence type="ECO:0000259" key="1">
    <source>
        <dbReference type="PROSITE" id="PS50191"/>
    </source>
</evidence>
<dbReference type="AlphaFoldDB" id="A0A2H4RMP1"/>
<feature type="domain" description="CRAL-TRIO" evidence="1">
    <location>
        <begin position="47"/>
        <end position="210"/>
    </location>
</feature>
<dbReference type="SUPFAM" id="SSF52087">
    <property type="entry name" value="CRAL/TRIO domain"/>
    <property type="match status" value="1"/>
</dbReference>
<accession>A0A2H4RMP1</accession>
<dbReference type="PROSITE" id="PS50191">
    <property type="entry name" value="CRAL_TRIO"/>
    <property type="match status" value="1"/>
</dbReference>
<dbReference type="CDD" id="cd00170">
    <property type="entry name" value="SEC14"/>
    <property type="match status" value="1"/>
</dbReference>